<evidence type="ECO:0000313" key="2">
    <source>
        <dbReference type="EMBL" id="MPM95932.1"/>
    </source>
</evidence>
<feature type="region of interest" description="Disordered" evidence="1">
    <location>
        <begin position="70"/>
        <end position="94"/>
    </location>
</feature>
<organism evidence="2">
    <name type="scientific">bioreactor metagenome</name>
    <dbReference type="NCBI Taxonomy" id="1076179"/>
    <lineage>
        <taxon>unclassified sequences</taxon>
        <taxon>metagenomes</taxon>
        <taxon>ecological metagenomes</taxon>
    </lineage>
</organism>
<dbReference type="AlphaFoldDB" id="A0A645E5T7"/>
<comment type="caution">
    <text evidence="2">The sequence shown here is derived from an EMBL/GenBank/DDBJ whole genome shotgun (WGS) entry which is preliminary data.</text>
</comment>
<evidence type="ECO:0000256" key="1">
    <source>
        <dbReference type="SAM" id="MobiDB-lite"/>
    </source>
</evidence>
<name>A0A645E5T7_9ZZZZ</name>
<accession>A0A645E5T7</accession>
<feature type="compositionally biased region" description="Basic and acidic residues" evidence="1">
    <location>
        <begin position="70"/>
        <end position="87"/>
    </location>
</feature>
<dbReference type="EMBL" id="VSSQ01042365">
    <property type="protein sequence ID" value="MPM95932.1"/>
    <property type="molecule type" value="Genomic_DNA"/>
</dbReference>
<reference evidence="2" key="1">
    <citation type="submission" date="2019-08" db="EMBL/GenBank/DDBJ databases">
        <authorList>
            <person name="Kucharzyk K."/>
            <person name="Murdoch R.W."/>
            <person name="Higgins S."/>
            <person name="Loffler F."/>
        </authorList>
    </citation>
    <scope>NUCLEOTIDE SEQUENCE</scope>
</reference>
<proteinExistence type="predicted"/>
<gene>
    <name evidence="2" type="ORF">SDC9_143088</name>
</gene>
<sequence>MPVSVVIGLEPIDIDEQQRKSAVISFCPAPFVVDDFIEFAAVAQASQSVGTRQHRQFGLCAHAAFELRSESERQANESHRERRHDRGYQQGSLSPGRVNIGMRLGHHDDEWQAGQILKVISPLGAIEVRRIRKAAFGCRHELPERACIADIAPDDSCIEGLPHHHGSIFPYQGQRSVFT</sequence>
<protein>
    <submittedName>
        <fullName evidence="2">Uncharacterized protein</fullName>
    </submittedName>
</protein>